<keyword evidence="4 8" id="KW-0812">Transmembrane</keyword>
<accession>A0A031MIA6</accession>
<evidence type="ECO:0000313" key="14">
    <source>
        <dbReference type="Proteomes" id="UP000186904"/>
    </source>
</evidence>
<dbReference type="Pfam" id="PF04999">
    <property type="entry name" value="FtsL"/>
    <property type="match status" value="1"/>
</dbReference>
<dbReference type="GO" id="GO:0032153">
    <property type="term" value="C:cell division site"/>
    <property type="evidence" value="ECO:0007669"/>
    <property type="project" value="UniProtKB-UniRule"/>
</dbReference>
<dbReference type="PANTHER" id="PTHR37479">
    <property type="entry name" value="CELL DIVISION PROTEIN FTSL"/>
    <property type="match status" value="1"/>
</dbReference>
<comment type="subunit">
    <text evidence="8">Part of a complex composed of FtsB, FtsL and FtsQ.</text>
</comment>
<evidence type="ECO:0000256" key="7">
    <source>
        <dbReference type="ARBA" id="ARBA00023306"/>
    </source>
</evidence>
<dbReference type="RefSeq" id="WP_036989440.1">
    <property type="nucleotide sequence ID" value="NZ_FOGN01000001.1"/>
</dbReference>
<keyword evidence="7 8" id="KW-0131">Cell cycle</keyword>
<reference evidence="13 14" key="1">
    <citation type="submission" date="2016-10" db="EMBL/GenBank/DDBJ databases">
        <authorList>
            <person name="de Groot N.N."/>
        </authorList>
    </citation>
    <scope>NUCLEOTIDE SEQUENCE [LARGE SCALE GENOMIC DNA]</scope>
    <source>
        <strain evidence="11 13">CGMCC 1.9095</strain>
        <strain evidence="10 14">DSM 22558</strain>
    </source>
</reference>
<sequence length="104" mass="11594">MSEQTQSATNQTRSGLPAGSGWLLTVWILILGSALAVPYSAHWSRQLLNELAAEMTQREKAQAEWGRLILEQSTWTAHSRVETIATRQLGMRVPEPNEVILVQP</sequence>
<comment type="similarity">
    <text evidence="8">Belongs to the FtsL family.</text>
</comment>
<evidence type="ECO:0000313" key="10">
    <source>
        <dbReference type="EMBL" id="SER46819.1"/>
    </source>
</evidence>
<name>A0A031MIA6_9GAMM</name>
<keyword evidence="2 8" id="KW-1003">Cell membrane</keyword>
<dbReference type="STRING" id="653930.SAMN05216589_0648"/>
<dbReference type="EMBL" id="SWAV01000001">
    <property type="protein sequence ID" value="TKA93490.1"/>
    <property type="molecule type" value="Genomic_DNA"/>
</dbReference>
<reference evidence="12 15" key="2">
    <citation type="submission" date="2019-04" db="EMBL/GenBank/DDBJ databases">
        <title>Crypto-aerobic microbial life in anoxic (sulfidic) marine sediments.</title>
        <authorList>
            <person name="Bhattacharya S."/>
            <person name="Roy C."/>
            <person name="Mondal N."/>
            <person name="Sarkar J."/>
            <person name="Mandal S."/>
            <person name="Rameez M.J."/>
            <person name="Ghosh W."/>
        </authorList>
    </citation>
    <scope>NUCLEOTIDE SEQUENCE [LARGE SCALE GENOMIC DNA]</scope>
    <source>
        <strain evidence="12 15">SBBB</strain>
    </source>
</reference>
<dbReference type="GO" id="GO:0043093">
    <property type="term" value="P:FtsZ-dependent cytokinesis"/>
    <property type="evidence" value="ECO:0007669"/>
    <property type="project" value="UniProtKB-UniRule"/>
</dbReference>
<evidence type="ECO:0000256" key="1">
    <source>
        <dbReference type="ARBA" id="ARBA00004401"/>
    </source>
</evidence>
<keyword evidence="8" id="KW-0997">Cell inner membrane</keyword>
<organism evidence="12 15">
    <name type="scientific">Halopseudomonas bauzanensis</name>
    <dbReference type="NCBI Taxonomy" id="653930"/>
    <lineage>
        <taxon>Bacteria</taxon>
        <taxon>Pseudomonadati</taxon>
        <taxon>Pseudomonadota</taxon>
        <taxon>Gammaproteobacteria</taxon>
        <taxon>Pseudomonadales</taxon>
        <taxon>Pseudomonadaceae</taxon>
        <taxon>Halopseudomonas</taxon>
    </lineage>
</organism>
<protein>
    <recommendedName>
        <fullName evidence="8 9">Cell division protein FtsL</fullName>
    </recommendedName>
</protein>
<keyword evidence="5 8" id="KW-1133">Transmembrane helix</keyword>
<gene>
    <name evidence="8 12" type="primary">ftsL</name>
    <name evidence="12" type="ORF">FA869_04830</name>
    <name evidence="11" type="ORF">SAMN04487855_0977</name>
    <name evidence="10" type="ORF">SAMN05216589_0648</name>
</gene>
<evidence type="ECO:0000256" key="2">
    <source>
        <dbReference type="ARBA" id="ARBA00022475"/>
    </source>
</evidence>
<feature type="transmembrane region" description="Helical" evidence="8">
    <location>
        <begin position="20"/>
        <end position="41"/>
    </location>
</feature>
<dbReference type="GO" id="GO:0005886">
    <property type="term" value="C:plasma membrane"/>
    <property type="evidence" value="ECO:0007669"/>
    <property type="project" value="UniProtKB-SubCell"/>
</dbReference>
<evidence type="ECO:0000313" key="15">
    <source>
        <dbReference type="Proteomes" id="UP000305198"/>
    </source>
</evidence>
<keyword evidence="6 8" id="KW-0472">Membrane</keyword>
<evidence type="ECO:0000313" key="12">
    <source>
        <dbReference type="EMBL" id="TKA93490.1"/>
    </source>
</evidence>
<dbReference type="HAMAP" id="MF_00910">
    <property type="entry name" value="FtsL"/>
    <property type="match status" value="1"/>
</dbReference>
<dbReference type="AlphaFoldDB" id="A0A031MIA6"/>
<evidence type="ECO:0000256" key="4">
    <source>
        <dbReference type="ARBA" id="ARBA00022692"/>
    </source>
</evidence>
<dbReference type="InterPro" id="IPR011922">
    <property type="entry name" value="Cell_div_FtsL"/>
</dbReference>
<evidence type="ECO:0000256" key="6">
    <source>
        <dbReference type="ARBA" id="ARBA00023136"/>
    </source>
</evidence>
<evidence type="ECO:0000313" key="11">
    <source>
        <dbReference type="EMBL" id="SFL73977.1"/>
    </source>
</evidence>
<evidence type="ECO:0000256" key="8">
    <source>
        <dbReference type="HAMAP-Rule" id="MF_00910"/>
    </source>
</evidence>
<dbReference type="NCBIfam" id="TIGR02209">
    <property type="entry name" value="ftsL_broad"/>
    <property type="match status" value="1"/>
</dbReference>
<dbReference type="EMBL" id="FOUA01000001">
    <property type="protein sequence ID" value="SFL73977.1"/>
    <property type="molecule type" value="Genomic_DNA"/>
</dbReference>
<evidence type="ECO:0000313" key="13">
    <source>
        <dbReference type="Proteomes" id="UP000186599"/>
    </source>
</evidence>
<dbReference type="Proteomes" id="UP000186599">
    <property type="component" value="Unassembled WGS sequence"/>
</dbReference>
<evidence type="ECO:0000256" key="5">
    <source>
        <dbReference type="ARBA" id="ARBA00022989"/>
    </source>
</evidence>
<dbReference type="OrthoDB" id="5298556at2"/>
<dbReference type="Proteomes" id="UP000186904">
    <property type="component" value="Unassembled WGS sequence"/>
</dbReference>
<comment type="function">
    <text evidence="8">Essential cell division protein. May link together the upstream cell division proteins, which are predominantly cytoplasmic, with the downstream cell division proteins, which are predominantly periplasmic.</text>
</comment>
<dbReference type="Proteomes" id="UP000305198">
    <property type="component" value="Unassembled WGS sequence"/>
</dbReference>
<evidence type="ECO:0000256" key="9">
    <source>
        <dbReference type="NCBIfam" id="TIGR02209"/>
    </source>
</evidence>
<dbReference type="EMBL" id="FOGN01000001">
    <property type="protein sequence ID" value="SER46819.1"/>
    <property type="molecule type" value="Genomic_DNA"/>
</dbReference>
<proteinExistence type="inferred from homology"/>
<comment type="subcellular location">
    <subcellularLocation>
        <location evidence="8">Cell inner membrane</location>
        <topology evidence="8">Single-pass type II membrane protein</topology>
    </subcellularLocation>
    <subcellularLocation>
        <location evidence="1">Cell membrane</location>
        <topology evidence="1">Single-pass type II membrane protein</topology>
    </subcellularLocation>
    <text evidence="8">Localizes to the division septum where it forms a ring structure.</text>
</comment>
<dbReference type="PANTHER" id="PTHR37479:SF1">
    <property type="entry name" value="CELL DIVISION PROTEIN FTSL"/>
    <property type="match status" value="1"/>
</dbReference>
<keyword evidence="13" id="KW-1185">Reference proteome</keyword>
<evidence type="ECO:0000256" key="3">
    <source>
        <dbReference type="ARBA" id="ARBA00022618"/>
    </source>
</evidence>
<keyword evidence="3 8" id="KW-0132">Cell division</keyword>